<evidence type="ECO:0000256" key="1">
    <source>
        <dbReference type="SAM" id="MobiDB-lite"/>
    </source>
</evidence>
<feature type="region of interest" description="Disordered" evidence="1">
    <location>
        <begin position="1"/>
        <end position="39"/>
    </location>
</feature>
<accession>A0A199UY61</accession>
<feature type="compositionally biased region" description="Low complexity" evidence="1">
    <location>
        <begin position="1"/>
        <end position="13"/>
    </location>
</feature>
<evidence type="ECO:0000313" key="3">
    <source>
        <dbReference type="Proteomes" id="UP000092600"/>
    </source>
</evidence>
<dbReference type="AlphaFoldDB" id="A0A199UY61"/>
<dbReference type="EMBL" id="LSRQ01004276">
    <property type="protein sequence ID" value="OAY69718.1"/>
    <property type="molecule type" value="Genomic_DNA"/>
</dbReference>
<protein>
    <submittedName>
        <fullName evidence="2">Uncharacterized protein</fullName>
    </submittedName>
</protein>
<gene>
    <name evidence="2" type="ORF">ACMD2_17834</name>
</gene>
<evidence type="ECO:0000313" key="2">
    <source>
        <dbReference type="EMBL" id="OAY69718.1"/>
    </source>
</evidence>
<name>A0A199UY61_ANACO</name>
<sequence>MIAAAAAAAEAAEPWPSIESTRRASDGASGSPLPNRAGLVARVPPRRVSGYDGFVGTLTRWLERSCDLRLRSSQLPLFLPVV</sequence>
<comment type="caution">
    <text evidence="2">The sequence shown here is derived from an EMBL/GenBank/DDBJ whole genome shotgun (WGS) entry which is preliminary data.</text>
</comment>
<proteinExistence type="predicted"/>
<reference evidence="2 3" key="1">
    <citation type="journal article" date="2016" name="DNA Res.">
        <title>The draft genome of MD-2 pineapple using hybrid error correction of long reads.</title>
        <authorList>
            <person name="Redwan R.M."/>
            <person name="Saidin A."/>
            <person name="Kumar S.V."/>
        </authorList>
    </citation>
    <scope>NUCLEOTIDE SEQUENCE [LARGE SCALE GENOMIC DNA]</scope>
    <source>
        <strain evidence="3">cv. MD2</strain>
        <tissue evidence="2">Leaf</tissue>
    </source>
</reference>
<dbReference type="Proteomes" id="UP000092600">
    <property type="component" value="Unassembled WGS sequence"/>
</dbReference>
<organism evidence="2 3">
    <name type="scientific">Ananas comosus</name>
    <name type="common">Pineapple</name>
    <name type="synonym">Ananas ananas</name>
    <dbReference type="NCBI Taxonomy" id="4615"/>
    <lineage>
        <taxon>Eukaryota</taxon>
        <taxon>Viridiplantae</taxon>
        <taxon>Streptophyta</taxon>
        <taxon>Embryophyta</taxon>
        <taxon>Tracheophyta</taxon>
        <taxon>Spermatophyta</taxon>
        <taxon>Magnoliopsida</taxon>
        <taxon>Liliopsida</taxon>
        <taxon>Poales</taxon>
        <taxon>Bromeliaceae</taxon>
        <taxon>Bromelioideae</taxon>
        <taxon>Ananas</taxon>
    </lineage>
</organism>